<evidence type="ECO:0000256" key="1">
    <source>
        <dbReference type="SAM" id="Phobius"/>
    </source>
</evidence>
<dbReference type="PANTHER" id="PTHR35788:SF1">
    <property type="entry name" value="EXPORTED PROTEIN"/>
    <property type="match status" value="1"/>
</dbReference>
<evidence type="ECO:0000259" key="2">
    <source>
        <dbReference type="Pfam" id="PF12229"/>
    </source>
</evidence>
<gene>
    <name evidence="3" type="ORF">CO173_00270</name>
</gene>
<feature type="transmembrane region" description="Helical" evidence="1">
    <location>
        <begin position="23"/>
        <end position="44"/>
    </location>
</feature>
<dbReference type="PANTHER" id="PTHR35788">
    <property type="entry name" value="EXPORTED PROTEIN-RELATED"/>
    <property type="match status" value="1"/>
</dbReference>
<protein>
    <recommendedName>
        <fullName evidence="2">YoaR-like putative peptidoglycan binding domain-containing protein</fullName>
    </recommendedName>
</protein>
<dbReference type="Pfam" id="PF12229">
    <property type="entry name" value="PG_binding_4"/>
    <property type="match status" value="1"/>
</dbReference>
<keyword evidence="1" id="KW-0472">Membrane</keyword>
<dbReference type="AlphaFoldDB" id="A0A2M7XGT9"/>
<dbReference type="InterPro" id="IPR007391">
    <property type="entry name" value="Vancomycin_resist_VanW"/>
</dbReference>
<dbReference type="Proteomes" id="UP000231263">
    <property type="component" value="Unassembled WGS sequence"/>
</dbReference>
<proteinExistence type="predicted"/>
<evidence type="ECO:0000313" key="3">
    <source>
        <dbReference type="EMBL" id="PJA47084.1"/>
    </source>
</evidence>
<comment type="caution">
    <text evidence="3">The sequence shown here is derived from an EMBL/GenBank/DDBJ whole genome shotgun (WGS) entry which is preliminary data.</text>
</comment>
<name>A0A2M7XGT9_9BACT</name>
<dbReference type="InterPro" id="IPR038054">
    <property type="entry name" value="LD_TPept-like_central_sf"/>
</dbReference>
<keyword evidence="1" id="KW-1133">Transmembrane helix</keyword>
<evidence type="ECO:0000313" key="4">
    <source>
        <dbReference type="Proteomes" id="UP000231263"/>
    </source>
</evidence>
<keyword evidence="1" id="KW-0812">Transmembrane</keyword>
<dbReference type="Pfam" id="PF04294">
    <property type="entry name" value="VanW"/>
    <property type="match status" value="1"/>
</dbReference>
<feature type="domain" description="YoaR-like putative peptidoglycan binding" evidence="2">
    <location>
        <begin position="261"/>
        <end position="355"/>
    </location>
</feature>
<dbReference type="SUPFAM" id="SSF143985">
    <property type="entry name" value="L,D-transpeptidase pre-catalytic domain-like"/>
    <property type="match status" value="1"/>
</dbReference>
<sequence length="653" mass="71876">MNFFKHSIFDHFTTSLSKHKKSIIYSSISLIVLVLLAVGGFFGYEFAFSERIYPNVYVGNIPVGGLTEAEAKAELEKQYNKMLDENLKVVLDGKVEQIDLQNSGATDPDLIYNLVEFDADRSASEAFSARRFPNPFDNILLKLSLERVIIDPQVTILEKQLTESIKTAFKEAEQPGQPTAFAITTKNKEIDVQVLEGVAGSMIDIQKALDFIYTDAQDLKLEPLQLNVETANRVITTNEASALISEVKTALSKAPFTFTYKNEAQREFTWTVDQNEIQKWFIPGRNESNQPVVALNPNAMKEWLDTVRTDIDVAPQNARFQVADGRVKEFKGSLNGVQLNDSQTILIVLEATKKIDNTVPTPVVVDTVEPEITTGSVNDLGIKEILGVGTSDFSGSPSNRIKNITHGADKLNGLLIPPGESLSLVEHLKPFTIEDGYFPELVIKGDEIKPEVGGGLCQIGTTTFRAVMNSGLQVDQRRNHSLVVSYYDDPSNGNPGTDATIYDPAPDFKFSNDTENYILLTTEVDLPNRQLIFTFWGTSDGRKGYYTPPQVVSWSGFGATQYKETDSLAPGVEKCQAPHAGATTTFDYIVEFADGTKFEKTYDSVYRSLPRICLVGKSTTPSPSAEINTTGDASAPAVSAIDELKVNDVVPTP</sequence>
<organism evidence="3 4">
    <name type="scientific">Candidatus Uhrbacteria bacterium CG_4_9_14_3_um_filter_41_35</name>
    <dbReference type="NCBI Taxonomy" id="1975034"/>
    <lineage>
        <taxon>Bacteria</taxon>
        <taxon>Candidatus Uhriibacteriota</taxon>
    </lineage>
</organism>
<reference evidence="4" key="1">
    <citation type="submission" date="2017-09" db="EMBL/GenBank/DDBJ databases">
        <title>Depth-based differentiation of microbial function through sediment-hosted aquifers and enrichment of novel symbionts in the deep terrestrial subsurface.</title>
        <authorList>
            <person name="Probst A.J."/>
            <person name="Ladd B."/>
            <person name="Jarett J.K."/>
            <person name="Geller-Mcgrath D.E."/>
            <person name="Sieber C.M.K."/>
            <person name="Emerson J.B."/>
            <person name="Anantharaman K."/>
            <person name="Thomas B.C."/>
            <person name="Malmstrom R."/>
            <person name="Stieglmeier M."/>
            <person name="Klingl A."/>
            <person name="Woyke T."/>
            <person name="Ryan C.M."/>
            <person name="Banfield J.F."/>
        </authorList>
    </citation>
    <scope>NUCLEOTIDE SEQUENCE [LARGE SCALE GENOMIC DNA]</scope>
</reference>
<dbReference type="InterPro" id="IPR052913">
    <property type="entry name" value="Glycopeptide_resist_protein"/>
</dbReference>
<accession>A0A2M7XGT9</accession>
<dbReference type="EMBL" id="PFWT01000002">
    <property type="protein sequence ID" value="PJA47084.1"/>
    <property type="molecule type" value="Genomic_DNA"/>
</dbReference>
<dbReference type="InterPro" id="IPR022029">
    <property type="entry name" value="YoaR-like_PG-bd"/>
</dbReference>